<dbReference type="InterPro" id="IPR032799">
    <property type="entry name" value="TAXi_C"/>
</dbReference>
<sequence>MTAPTATPEPSRATVPLVHRHGPCAPWQTSEEPSLTERLRRSHARANYIWSRMFKGMVNTLDEANVTIPANLGGSVDSLEYVVTVSLGTPAVSQVLLMDTGSDLTWVQCLPCNSTACYPQNDPLFDPSKSSTYATIPCNTDACRNLTTDGYGDGCTNADTLCAFAIEYGDGSYTRGVYSKETLTLAPEVTVKDFHFGCAHDQGGPNDKYDGLIGLGGAPESLVVQTSPVYGGAFSYCLPAQNSEAGFLALGAPSVTNTSGFVFTPMTVEQETFYTVNLTGISVAGKQLDIAPGVVSKSMGMIIDSGTVITELPQTAYEALRTAFRSAMSAYPLLPPNQGLDTCYNFTGLSNVTVPTVSLTFDGGATIDLDVPSGILLQDCLAFVGDGGDDSGILGNVNQRTFEVLYDSARGQPSRAAVSMPLVHRHGPCAPWQTTAEKPSFTERLRRSRARANNIRSRAHKGTSVSTQDDGNVTIPANLGGSWTRWSTPAVSQVFLMDTGSDLSWVQCAPCNATACYPQKDPLFDPSKSSTYAPIPCDTDACRNLTVFYRDGCTSGGAQCAFAIEYGDGSHSRGVYSKDTLTLAPEVTVKDFHFGCANDQDRQNDKYDGLIGLGGASESLVGQTTSVYGGAFSYCLPAQNGEAGFLTLGAGSTNTSGFVFTPMKREFGIYLVNLTGISVGGKQLDLPPSVFSNGMLVDSGTVATELPATAYSALRNAFRSAMSAYPLLPPNDELGVDTCYNFTGFSNVTVPTVSLTFDGGATIDLDVPNGVLVEDCLVFQESGPPDDVPGILGNVNQRTFEVLYDVGDGKVGFRAGDIAVLDFVVRPAAPTAAQPCCHSFSVALSRLSPSLPPQSFAPPLLAPTTALAQSPSNASLPALLPSQSRPPLGRSITPGHPLRTSPRVIPHLLGLAEQTLVSCHGGTAGRAVKEPRHRLHVTSAPNTDKPSFTERIHRSHARANYIRSRTFEGMVNTLDDANVTIPANLGGSVDSLEYVVTVGLGTPAVSQVLLMDTGSDLSWVQCAPCNATACYPQKDPLFDPSKSSTYAPIACDTDTCRKLAGDHYQNGCTDGGAHCGYSITYGDGSTTKGVYSNETLTLSPGVTVKDFHFGCGEIQRGDNDKYDGLIGLGGAPESLVVQTSPVYGGAFAYCLPAVNSEAGFLALGVQSVNNATAGFVFTPMSHLTDIATFYMVTLTGISVGGKRLDVPPSAFRAGMIIDSGTVVTELQHTAYNALQAAFRKAMAAYPLLPNGELDTCYNFTGYSNVTVPKIAFEFSGGGTIDLDVPNGILLDDCLAFQESGPDDGLGIIGNVNQRTLEVLYDAGRGKVGFRAGAC</sequence>
<evidence type="ECO:0000313" key="11">
    <source>
        <dbReference type="Proteomes" id="UP000636709"/>
    </source>
</evidence>
<feature type="active site" evidence="7">
    <location>
        <position position="99"/>
    </location>
</feature>
<organism evidence="10 11">
    <name type="scientific">Digitaria exilis</name>
    <dbReference type="NCBI Taxonomy" id="1010633"/>
    <lineage>
        <taxon>Eukaryota</taxon>
        <taxon>Viridiplantae</taxon>
        <taxon>Streptophyta</taxon>
        <taxon>Embryophyta</taxon>
        <taxon>Tracheophyta</taxon>
        <taxon>Spermatophyta</taxon>
        <taxon>Magnoliopsida</taxon>
        <taxon>Liliopsida</taxon>
        <taxon>Poales</taxon>
        <taxon>Poaceae</taxon>
        <taxon>PACMAD clade</taxon>
        <taxon>Panicoideae</taxon>
        <taxon>Panicodae</taxon>
        <taxon>Paniceae</taxon>
        <taxon>Anthephorinae</taxon>
        <taxon>Digitaria</taxon>
    </lineage>
</organism>
<evidence type="ECO:0000259" key="9">
    <source>
        <dbReference type="PROSITE" id="PS51767"/>
    </source>
</evidence>
<keyword evidence="6" id="KW-1015">Disulfide bond</keyword>
<keyword evidence="2" id="KW-0645">Protease</keyword>
<feature type="domain" description="Peptidase A1" evidence="9">
    <location>
        <begin position="81"/>
        <end position="416"/>
    </location>
</feature>
<name>A0A835KV38_9POAL</name>
<reference evidence="10" key="1">
    <citation type="submission" date="2020-07" db="EMBL/GenBank/DDBJ databases">
        <title>Genome sequence and genetic diversity analysis of an under-domesticated orphan crop, white fonio (Digitaria exilis).</title>
        <authorList>
            <person name="Bennetzen J.L."/>
            <person name="Chen S."/>
            <person name="Ma X."/>
            <person name="Wang X."/>
            <person name="Yssel A.E.J."/>
            <person name="Chaluvadi S.R."/>
            <person name="Johnson M."/>
            <person name="Gangashetty P."/>
            <person name="Hamidou F."/>
            <person name="Sanogo M.D."/>
            <person name="Zwaenepoel A."/>
            <person name="Wallace J."/>
            <person name="Van De Peer Y."/>
            <person name="Van Deynze A."/>
        </authorList>
    </citation>
    <scope>NUCLEOTIDE SEQUENCE</scope>
    <source>
        <tissue evidence="10">Leaves</tissue>
    </source>
</reference>
<evidence type="ECO:0000256" key="3">
    <source>
        <dbReference type="ARBA" id="ARBA00022729"/>
    </source>
</evidence>
<feature type="domain" description="Peptidase A1" evidence="9">
    <location>
        <begin position="994"/>
        <end position="1330"/>
    </location>
</feature>
<dbReference type="PROSITE" id="PS51767">
    <property type="entry name" value="PEPTIDASE_A1"/>
    <property type="match status" value="3"/>
</dbReference>
<comment type="similarity">
    <text evidence="1">Belongs to the peptidase A1 family.</text>
</comment>
<evidence type="ECO:0000256" key="2">
    <source>
        <dbReference type="ARBA" id="ARBA00022670"/>
    </source>
</evidence>
<keyword evidence="4" id="KW-0064">Aspartyl protease</keyword>
<dbReference type="FunFam" id="2.40.70.10:FF:000021">
    <property type="entry name" value="Aspartyl protease AED1"/>
    <property type="match status" value="3"/>
</dbReference>
<dbReference type="Pfam" id="PF14541">
    <property type="entry name" value="TAXi_C"/>
    <property type="match status" value="3"/>
</dbReference>
<evidence type="ECO:0000256" key="5">
    <source>
        <dbReference type="ARBA" id="ARBA00022801"/>
    </source>
</evidence>
<feature type="domain" description="Peptidase A1" evidence="9">
    <location>
        <begin position="480"/>
        <end position="814"/>
    </location>
</feature>
<gene>
    <name evidence="10" type="ORF">HU200_002861</name>
</gene>
<dbReference type="GO" id="GO:0004190">
    <property type="term" value="F:aspartic-type endopeptidase activity"/>
    <property type="evidence" value="ECO:0007669"/>
    <property type="project" value="UniProtKB-KW"/>
</dbReference>
<feature type="region of interest" description="Disordered" evidence="8">
    <location>
        <begin position="872"/>
        <end position="899"/>
    </location>
</feature>
<dbReference type="InterPro" id="IPR033121">
    <property type="entry name" value="PEPTIDASE_A1"/>
</dbReference>
<dbReference type="Pfam" id="PF14543">
    <property type="entry name" value="TAXi_N"/>
    <property type="match status" value="3"/>
</dbReference>
<dbReference type="OrthoDB" id="2747330at2759"/>
<evidence type="ECO:0000256" key="7">
    <source>
        <dbReference type="PIRSR" id="PIRSR601461-1"/>
    </source>
</evidence>
<protein>
    <recommendedName>
        <fullName evidence="9">Peptidase A1 domain-containing protein</fullName>
    </recommendedName>
</protein>
<comment type="caution">
    <text evidence="10">The sequence shown here is derived from an EMBL/GenBank/DDBJ whole genome shotgun (WGS) entry which is preliminary data.</text>
</comment>
<dbReference type="InterPro" id="IPR001461">
    <property type="entry name" value="Aspartic_peptidase_A1"/>
</dbReference>
<dbReference type="PANTHER" id="PTHR13683">
    <property type="entry name" value="ASPARTYL PROTEASES"/>
    <property type="match status" value="1"/>
</dbReference>
<dbReference type="EMBL" id="JACEFO010000186">
    <property type="protein sequence ID" value="KAF8779185.1"/>
    <property type="molecule type" value="Genomic_DNA"/>
</dbReference>
<keyword evidence="3" id="KW-0732">Signal</keyword>
<dbReference type="InterPro" id="IPR021109">
    <property type="entry name" value="Peptidase_aspartic_dom_sf"/>
</dbReference>
<evidence type="ECO:0000256" key="6">
    <source>
        <dbReference type="ARBA" id="ARBA00023157"/>
    </source>
</evidence>
<evidence type="ECO:0000256" key="8">
    <source>
        <dbReference type="SAM" id="MobiDB-lite"/>
    </source>
</evidence>
<dbReference type="InterPro" id="IPR032861">
    <property type="entry name" value="TAXi_N"/>
</dbReference>
<proteinExistence type="inferred from homology"/>
<dbReference type="Proteomes" id="UP000636709">
    <property type="component" value="Unassembled WGS sequence"/>
</dbReference>
<accession>A0A835KV38</accession>
<feature type="compositionally biased region" description="Polar residues" evidence="8">
    <location>
        <begin position="872"/>
        <end position="885"/>
    </location>
</feature>
<dbReference type="FunFam" id="2.40.70.10:FF:000013">
    <property type="entry name" value="Aspartyl protease AED1"/>
    <property type="match status" value="3"/>
</dbReference>
<dbReference type="PANTHER" id="PTHR13683:SF790">
    <property type="entry name" value="PEPTIDASE A1 DOMAIN-CONTAINING PROTEIN"/>
    <property type="match status" value="1"/>
</dbReference>
<evidence type="ECO:0000256" key="4">
    <source>
        <dbReference type="ARBA" id="ARBA00022750"/>
    </source>
</evidence>
<evidence type="ECO:0000256" key="1">
    <source>
        <dbReference type="ARBA" id="ARBA00007447"/>
    </source>
</evidence>
<evidence type="ECO:0000313" key="10">
    <source>
        <dbReference type="EMBL" id="KAF8779185.1"/>
    </source>
</evidence>
<dbReference type="GO" id="GO:0006508">
    <property type="term" value="P:proteolysis"/>
    <property type="evidence" value="ECO:0007669"/>
    <property type="project" value="UniProtKB-KW"/>
</dbReference>
<feature type="active site" evidence="7">
    <location>
        <position position="304"/>
    </location>
</feature>
<dbReference type="Gene3D" id="2.40.70.10">
    <property type="entry name" value="Acid Proteases"/>
    <property type="match status" value="6"/>
</dbReference>
<keyword evidence="11" id="KW-1185">Reference proteome</keyword>
<keyword evidence="5" id="KW-0378">Hydrolase</keyword>
<feature type="region of interest" description="Disordered" evidence="8">
    <location>
        <begin position="1"/>
        <end position="36"/>
    </location>
</feature>
<dbReference type="SUPFAM" id="SSF50630">
    <property type="entry name" value="Acid proteases"/>
    <property type="match status" value="3"/>
</dbReference>